<dbReference type="SMART" id="SM00849">
    <property type="entry name" value="Lactamase_B"/>
    <property type="match status" value="1"/>
</dbReference>
<dbReference type="InterPro" id="IPR036866">
    <property type="entry name" value="RibonucZ/Hydroxyglut_hydro"/>
</dbReference>
<organism evidence="8 9">
    <name type="scientific">Plesiomonas shigelloides</name>
    <name type="common">Aeromonas shigelloides</name>
    <dbReference type="NCBI Taxonomy" id="703"/>
    <lineage>
        <taxon>Bacteria</taxon>
        <taxon>Pseudomonadati</taxon>
        <taxon>Pseudomonadota</taxon>
        <taxon>Gammaproteobacteria</taxon>
        <taxon>Enterobacterales</taxon>
        <taxon>Enterobacteriaceae</taxon>
        <taxon>Plesiomonas</taxon>
    </lineage>
</organism>
<dbReference type="Pfam" id="PF13567">
    <property type="entry name" value="DUF4131"/>
    <property type="match status" value="1"/>
</dbReference>
<evidence type="ECO:0000256" key="4">
    <source>
        <dbReference type="ARBA" id="ARBA00022989"/>
    </source>
</evidence>
<gene>
    <name evidence="8" type="ORF">J2R62_07970</name>
</gene>
<dbReference type="InterPro" id="IPR004477">
    <property type="entry name" value="ComEC_N"/>
</dbReference>
<feature type="transmembrane region" description="Helical" evidence="6">
    <location>
        <begin position="52"/>
        <end position="72"/>
    </location>
</feature>
<reference evidence="8" key="1">
    <citation type="submission" date="2021-03" db="EMBL/GenBank/DDBJ databases">
        <title>Plesiomonas shigelloides zfcc0051, isolated from zebrafish feces.</title>
        <authorList>
            <person name="Vanderhoek Z."/>
            <person name="Gaulke C."/>
        </authorList>
    </citation>
    <scope>NUCLEOTIDE SEQUENCE</scope>
    <source>
        <strain evidence="8">Zfcc0051</strain>
    </source>
</reference>
<dbReference type="PANTHER" id="PTHR30619">
    <property type="entry name" value="DNA INTERNALIZATION/COMPETENCE PROTEIN COMEC/REC2"/>
    <property type="match status" value="1"/>
</dbReference>
<feature type="transmembrane region" description="Helical" evidence="6">
    <location>
        <begin position="353"/>
        <end position="372"/>
    </location>
</feature>
<feature type="transmembrane region" description="Helical" evidence="6">
    <location>
        <begin position="393"/>
        <end position="410"/>
    </location>
</feature>
<dbReference type="AlphaFoldDB" id="A0A8I1W712"/>
<dbReference type="SUPFAM" id="SSF56281">
    <property type="entry name" value="Metallo-hydrolase/oxidoreductase"/>
    <property type="match status" value="1"/>
</dbReference>
<evidence type="ECO:0000313" key="9">
    <source>
        <dbReference type="Proteomes" id="UP000664658"/>
    </source>
</evidence>
<dbReference type="PANTHER" id="PTHR30619:SF1">
    <property type="entry name" value="RECOMBINATION PROTEIN 2"/>
    <property type="match status" value="1"/>
</dbReference>
<comment type="caution">
    <text evidence="8">The sequence shown here is derived from an EMBL/GenBank/DDBJ whole genome shotgun (WGS) entry which is preliminary data.</text>
</comment>
<keyword evidence="5 6" id="KW-0472">Membrane</keyword>
<evidence type="ECO:0000256" key="2">
    <source>
        <dbReference type="ARBA" id="ARBA00022475"/>
    </source>
</evidence>
<dbReference type="GO" id="GO:0030420">
    <property type="term" value="P:establishment of competence for transformation"/>
    <property type="evidence" value="ECO:0007669"/>
    <property type="project" value="InterPro"/>
</dbReference>
<dbReference type="EMBL" id="JAFNAA010000007">
    <property type="protein sequence ID" value="MBO1108156.1"/>
    <property type="molecule type" value="Genomic_DNA"/>
</dbReference>
<protein>
    <submittedName>
        <fullName evidence="8">DNA internalization-related competence protein ComEC/Rec2</fullName>
    </submittedName>
</protein>
<keyword evidence="3 6" id="KW-0812">Transmembrane</keyword>
<evidence type="ECO:0000256" key="5">
    <source>
        <dbReference type="ARBA" id="ARBA00023136"/>
    </source>
</evidence>
<dbReference type="Pfam" id="PF03772">
    <property type="entry name" value="Competence"/>
    <property type="match status" value="1"/>
</dbReference>
<dbReference type="NCBIfam" id="TIGR00361">
    <property type="entry name" value="ComEC_Rec2"/>
    <property type="match status" value="1"/>
</dbReference>
<feature type="transmembrane region" description="Helical" evidence="6">
    <location>
        <begin position="330"/>
        <end position="347"/>
    </location>
</feature>
<evidence type="ECO:0000259" key="7">
    <source>
        <dbReference type="SMART" id="SM00849"/>
    </source>
</evidence>
<name>A0A8I1W712_PLESH</name>
<evidence type="ECO:0000313" key="8">
    <source>
        <dbReference type="EMBL" id="MBO1108156.1"/>
    </source>
</evidence>
<sequence length="784" mass="86678">MKRFLILDTAAVAVIAGTLPLVWLNALPSWLLLLGLLPLLLFRLFPSPAARGALLILGVSFIGAITEARQFLNESQQLKSDAGYITIIAQIKSPLLKRNDSRAKNPPRAPSTASLTEPKERPILVEVLSGAGLAKPFLVRLSVLQPLSMQAGERWQLQVKLRPLSGRENEGGFDAQRWMISEHILATGLIKQGIRIGGEPDLRQRLISRSLQQMADLPNQDVLLALAFGERSIISDARWQVFQYSGIAHLMAISGLHVLFAGLCGFMLCRLAQWCLPMRWMTPLFPLLGSALVAGIYVWLAGGNLPAQRTLFALLLVLAARCLRWQWRPVTLLLVVMALLLLIDPLTVLSDSFWLSCLAVSVLLVLGHFFPLPPSLKHHRWLRIPAEWLHIQLGLTLLLAPVQLAMFHGLPLQSLLANVLAIPLITFVTVPLLLLALLTSALPMVASVCWLLADISIRALWPVVTPLAEQWQWLPALSVPLSLALLAGIMLWRLGLHRSAPVASVLLVMLLLLPLARREPLWRVDMLDIGQGLAMVLSRNGHAIVYDTGSSWDGGSMATLTLLPFLRWHGLTLDGIILSHQDNDHAGGLPDLQRAYPDAWLRLSGAVRGAGACHRGLNWQWQGLGIQPLWPLQQVPKAGNTDSCTLLVTDGRFRVLLTGDIDAAGEAQLVQQSVQQLVQNGSDIRADIMTIPHHGSRSSSTLAFLQAVQPQAALVSAGRFNQWRHPRAEILARYQQQQIPVWNTIDNGQISVHFFPDRYQILTHRRNISPVWYRQLFGALRSNG</sequence>
<accession>A0A8I1W712</accession>
<proteinExistence type="predicted"/>
<dbReference type="InterPro" id="IPR035681">
    <property type="entry name" value="ComA-like_MBL"/>
</dbReference>
<dbReference type="Pfam" id="PF00753">
    <property type="entry name" value="Lactamase_B"/>
    <property type="match status" value="1"/>
</dbReference>
<feature type="transmembrane region" description="Helical" evidence="6">
    <location>
        <begin position="280"/>
        <end position="300"/>
    </location>
</feature>
<feature type="transmembrane region" description="Helical" evidence="6">
    <location>
        <begin position="247"/>
        <end position="268"/>
    </location>
</feature>
<dbReference type="NCBIfam" id="TIGR00360">
    <property type="entry name" value="ComEC_N-term"/>
    <property type="match status" value="1"/>
</dbReference>
<dbReference type="RefSeq" id="WP_207541976.1">
    <property type="nucleotide sequence ID" value="NZ_JAFNAA010000007.1"/>
</dbReference>
<dbReference type="Gene3D" id="3.60.15.10">
    <property type="entry name" value="Ribonuclease Z/Hydroxyacylglutathione hydrolase-like"/>
    <property type="match status" value="1"/>
</dbReference>
<feature type="transmembrane region" description="Helical" evidence="6">
    <location>
        <begin position="416"/>
        <end position="437"/>
    </location>
</feature>
<keyword evidence="2" id="KW-1003">Cell membrane</keyword>
<feature type="transmembrane region" description="Helical" evidence="6">
    <location>
        <begin position="499"/>
        <end position="516"/>
    </location>
</feature>
<feature type="domain" description="Metallo-beta-lactamase" evidence="7">
    <location>
        <begin position="531"/>
        <end position="719"/>
    </location>
</feature>
<dbReference type="Proteomes" id="UP000664658">
    <property type="component" value="Unassembled WGS sequence"/>
</dbReference>
<comment type="subcellular location">
    <subcellularLocation>
        <location evidence="1">Cell membrane</location>
        <topology evidence="1">Multi-pass membrane protein</topology>
    </subcellularLocation>
</comment>
<dbReference type="InterPro" id="IPR001279">
    <property type="entry name" value="Metallo-B-lactamas"/>
</dbReference>
<evidence type="ECO:0000256" key="1">
    <source>
        <dbReference type="ARBA" id="ARBA00004651"/>
    </source>
</evidence>
<dbReference type="GO" id="GO:0005886">
    <property type="term" value="C:plasma membrane"/>
    <property type="evidence" value="ECO:0007669"/>
    <property type="project" value="UniProtKB-SubCell"/>
</dbReference>
<dbReference type="InterPro" id="IPR052159">
    <property type="entry name" value="Competence_DNA_uptake"/>
</dbReference>
<keyword evidence="4 6" id="KW-1133">Transmembrane helix</keyword>
<evidence type="ECO:0000256" key="6">
    <source>
        <dbReference type="SAM" id="Phobius"/>
    </source>
</evidence>
<dbReference type="InterPro" id="IPR025405">
    <property type="entry name" value="DUF4131"/>
</dbReference>
<dbReference type="CDD" id="cd07731">
    <property type="entry name" value="ComA-like_MBL-fold"/>
    <property type="match status" value="1"/>
</dbReference>
<evidence type="ECO:0000256" key="3">
    <source>
        <dbReference type="ARBA" id="ARBA00022692"/>
    </source>
</evidence>
<dbReference type="InterPro" id="IPR004797">
    <property type="entry name" value="Competence_ComEC/Rec2"/>
</dbReference>